<accession>A0A4P8IBQ8</accession>
<organism evidence="6 7">
    <name type="scientific">Anaerostipes rhamnosivorans</name>
    <dbReference type="NCBI Taxonomy" id="1229621"/>
    <lineage>
        <taxon>Bacteria</taxon>
        <taxon>Bacillati</taxon>
        <taxon>Bacillota</taxon>
        <taxon>Clostridia</taxon>
        <taxon>Lachnospirales</taxon>
        <taxon>Lachnospiraceae</taxon>
        <taxon>Anaerostipes</taxon>
    </lineage>
</organism>
<name>A0A4P8IBQ8_9FIRM</name>
<keyword evidence="7" id="KW-1185">Reference proteome</keyword>
<dbReference type="PANTHER" id="PTHR34294">
    <property type="entry name" value="TRANSCRIPTIONAL REGULATOR-RELATED"/>
    <property type="match status" value="1"/>
</dbReference>
<dbReference type="RefSeq" id="WP_175403574.1">
    <property type="nucleotide sequence ID" value="NZ_CP040058.1"/>
</dbReference>
<evidence type="ECO:0000256" key="2">
    <source>
        <dbReference type="ARBA" id="ARBA00023015"/>
    </source>
</evidence>
<dbReference type="SUPFAM" id="SSF100950">
    <property type="entry name" value="NagB/RpiA/CoA transferase-like"/>
    <property type="match status" value="1"/>
</dbReference>
<feature type="domain" description="HTH cro/C1-type" evidence="5">
    <location>
        <begin position="19"/>
        <end position="40"/>
    </location>
</feature>
<reference evidence="6 7" key="1">
    <citation type="submission" date="2019-05" db="EMBL/GenBank/DDBJ databases">
        <title>Complete genome sequencing of Anaerostipes rhamnosivorans.</title>
        <authorList>
            <person name="Bui T.P.N."/>
            <person name="de Vos W.M."/>
        </authorList>
    </citation>
    <scope>NUCLEOTIDE SEQUENCE [LARGE SCALE GENOMIC DNA]</scope>
    <source>
        <strain evidence="6 7">1y2</strain>
    </source>
</reference>
<evidence type="ECO:0000313" key="6">
    <source>
        <dbReference type="EMBL" id="QCP34041.1"/>
    </source>
</evidence>
<sequence length="326" mass="36398">MGKLREERFIIKVVEMHYKQGMSQLEIGKKLNVSRTTISRTLAQARKEGYVQIKINYPEGAMTSTETILEQKFNLKEAVIACVKDGDDLSDEIAFYASDYILRTLKNHMTLALTRGVTLQKTVECLAKDVRLRFLKVDDVNVVPLMATTNIPPTAEKSYRLAYSNYLIDEVARIINGNGYQLLAPQYVTSSEVKEHFLNEASVKEVLDLAKSADVAVMGIGTVNQNSAIINAKLIPVEEFERMQEKGGTGEILSHVINKDGNLIEDDFEGRLISLSLEDLKKIPIRVGVAYGMEKKDAILSVLKGQLINVLITDDNVAEYLAKVKL</sequence>
<evidence type="ECO:0000256" key="4">
    <source>
        <dbReference type="ARBA" id="ARBA00023163"/>
    </source>
</evidence>
<evidence type="ECO:0000256" key="1">
    <source>
        <dbReference type="ARBA" id="ARBA00010466"/>
    </source>
</evidence>
<dbReference type="InterPro" id="IPR001387">
    <property type="entry name" value="Cro/C1-type_HTH"/>
</dbReference>
<evidence type="ECO:0000259" key="5">
    <source>
        <dbReference type="PROSITE" id="PS50943"/>
    </source>
</evidence>
<dbReference type="SUPFAM" id="SSF46689">
    <property type="entry name" value="Homeodomain-like"/>
    <property type="match status" value="1"/>
</dbReference>
<dbReference type="Pfam" id="PF04545">
    <property type="entry name" value="Sigma70_r4"/>
    <property type="match status" value="1"/>
</dbReference>
<dbReference type="InterPro" id="IPR009057">
    <property type="entry name" value="Homeodomain-like_sf"/>
</dbReference>
<dbReference type="Gene3D" id="3.40.50.1360">
    <property type="match status" value="1"/>
</dbReference>
<comment type="similarity">
    <text evidence="1">Belongs to the SorC transcriptional regulatory family.</text>
</comment>
<dbReference type="PROSITE" id="PS50943">
    <property type="entry name" value="HTH_CROC1"/>
    <property type="match status" value="1"/>
</dbReference>
<dbReference type="InterPro" id="IPR007630">
    <property type="entry name" value="RNA_pol_sigma70_r4"/>
</dbReference>
<dbReference type="GO" id="GO:0030246">
    <property type="term" value="F:carbohydrate binding"/>
    <property type="evidence" value="ECO:0007669"/>
    <property type="project" value="InterPro"/>
</dbReference>
<dbReference type="GO" id="GO:0003677">
    <property type="term" value="F:DNA binding"/>
    <property type="evidence" value="ECO:0007669"/>
    <property type="project" value="UniProtKB-KW"/>
</dbReference>
<dbReference type="InterPro" id="IPR051054">
    <property type="entry name" value="SorC_transcr_regulators"/>
</dbReference>
<dbReference type="EMBL" id="CP040058">
    <property type="protein sequence ID" value="QCP34041.1"/>
    <property type="molecule type" value="Genomic_DNA"/>
</dbReference>
<evidence type="ECO:0000313" key="7">
    <source>
        <dbReference type="Proteomes" id="UP000298653"/>
    </source>
</evidence>
<dbReference type="KEGG" id="arf:AR1Y2_0587"/>
<dbReference type="InterPro" id="IPR037171">
    <property type="entry name" value="NagB/RpiA_transferase-like"/>
</dbReference>
<dbReference type="AlphaFoldDB" id="A0A4P8IBQ8"/>
<dbReference type="Gene3D" id="1.10.10.60">
    <property type="entry name" value="Homeodomain-like"/>
    <property type="match status" value="1"/>
</dbReference>
<dbReference type="InterPro" id="IPR007324">
    <property type="entry name" value="Sugar-bd_dom_put"/>
</dbReference>
<evidence type="ECO:0000256" key="3">
    <source>
        <dbReference type="ARBA" id="ARBA00023125"/>
    </source>
</evidence>
<dbReference type="PANTHER" id="PTHR34294:SF1">
    <property type="entry name" value="TRANSCRIPTIONAL REGULATOR LSRR"/>
    <property type="match status" value="1"/>
</dbReference>
<proteinExistence type="inferred from homology"/>
<keyword evidence="2" id="KW-0805">Transcription regulation</keyword>
<dbReference type="GO" id="GO:0006352">
    <property type="term" value="P:DNA-templated transcription initiation"/>
    <property type="evidence" value="ECO:0007669"/>
    <property type="project" value="InterPro"/>
</dbReference>
<keyword evidence="4" id="KW-0804">Transcription</keyword>
<gene>
    <name evidence="6" type="ORF">AR1Y2_0587</name>
</gene>
<dbReference type="Pfam" id="PF04198">
    <property type="entry name" value="Sugar-bind"/>
    <property type="match status" value="1"/>
</dbReference>
<dbReference type="GO" id="GO:0003700">
    <property type="term" value="F:DNA-binding transcription factor activity"/>
    <property type="evidence" value="ECO:0007669"/>
    <property type="project" value="InterPro"/>
</dbReference>
<dbReference type="Proteomes" id="UP000298653">
    <property type="component" value="Chromosome"/>
</dbReference>
<protein>
    <submittedName>
        <fullName evidence="6">Sorbitol operon transcription regulator</fullName>
    </submittedName>
</protein>
<keyword evidence="3" id="KW-0238">DNA-binding</keyword>